<dbReference type="KEGG" id="pog:Pogu_0327"/>
<dbReference type="EMBL" id="CP003316">
    <property type="protein sequence ID" value="AFA38354.1"/>
    <property type="molecule type" value="Genomic_DNA"/>
</dbReference>
<proteinExistence type="predicted"/>
<evidence type="ECO:0000313" key="1">
    <source>
        <dbReference type="EMBL" id="AFA38354.1"/>
    </source>
</evidence>
<protein>
    <submittedName>
        <fullName evidence="1">PaRep2b protein</fullName>
    </submittedName>
</protein>
<dbReference type="eggNOG" id="arCOG07952">
    <property type="taxonomic scope" value="Archaea"/>
</dbReference>
<reference evidence="1 2" key="1">
    <citation type="journal article" date="2012" name="Stand. Genomic Sci.">
        <title>Complete genome sequence of Pyrobaculum oguniense.</title>
        <authorList>
            <person name="Bernick D.L."/>
            <person name="Karplus K."/>
            <person name="Lui L.M."/>
            <person name="Coker J.K."/>
            <person name="Murphy J.N."/>
            <person name="Chan P.P."/>
            <person name="Cozen A.E."/>
            <person name="Lowe T.M."/>
        </authorList>
    </citation>
    <scope>NUCLEOTIDE SEQUENCE [LARGE SCALE GENOMIC DNA]</scope>
    <source>
        <strain evidence="1 2">TE7</strain>
    </source>
</reference>
<keyword evidence="2" id="KW-1185">Reference proteome</keyword>
<sequence length="58" mass="6635">MRLDYGRASASPAFTDDEKLKGRYGAVMLYAKHLLALARFMGKGWDLLWWYAEAMSGF</sequence>
<dbReference type="Proteomes" id="UP000009062">
    <property type="component" value="Chromosome"/>
</dbReference>
<dbReference type="AlphaFoldDB" id="H6Q6X4"/>
<dbReference type="STRING" id="698757.Pogu_0327"/>
<evidence type="ECO:0000313" key="2">
    <source>
        <dbReference type="Proteomes" id="UP000009062"/>
    </source>
</evidence>
<accession>H6Q6X4</accession>
<name>H6Q6X4_PYROT</name>
<gene>
    <name evidence="1" type="ordered locus">Pogu_0327</name>
</gene>
<dbReference type="HOGENOM" id="CLU_201554_0_0_2"/>
<organism evidence="1 2">
    <name type="scientific">Pyrobaculum oguniense (strain DSM 13380 / JCM 10595 / TE7)</name>
    <dbReference type="NCBI Taxonomy" id="698757"/>
    <lineage>
        <taxon>Archaea</taxon>
        <taxon>Thermoproteota</taxon>
        <taxon>Thermoprotei</taxon>
        <taxon>Thermoproteales</taxon>
        <taxon>Thermoproteaceae</taxon>
        <taxon>Pyrobaculum</taxon>
    </lineage>
</organism>